<gene>
    <name evidence="1" type="ORF">B0I26_102102</name>
</gene>
<accession>A0A327YM01</accession>
<proteinExistence type="predicted"/>
<sequence>MREQLKKLTEKLLEYNNRMIGVYLQVSDLTHIPTFYVVGSDTLLYGQPFMFREIFGNKNSNFVKKIKNHNLQTFLINI</sequence>
<evidence type="ECO:0000313" key="1">
    <source>
        <dbReference type="EMBL" id="RAK22114.1"/>
    </source>
</evidence>
<protein>
    <submittedName>
        <fullName evidence="1">Uncharacterized protein</fullName>
    </submittedName>
</protein>
<dbReference type="RefSeq" id="WP_111643975.1">
    <property type="nucleotide sequence ID" value="NZ_QLMH01000002.1"/>
</dbReference>
<organism evidence="1 2">
    <name type="scientific">Paranoxybacillus vitaminiphilus</name>
    <dbReference type="NCBI Taxonomy" id="581036"/>
    <lineage>
        <taxon>Bacteria</taxon>
        <taxon>Bacillati</taxon>
        <taxon>Bacillota</taxon>
        <taxon>Bacilli</taxon>
        <taxon>Bacillales</taxon>
        <taxon>Anoxybacillaceae</taxon>
        <taxon>Paranoxybacillus</taxon>
    </lineage>
</organism>
<comment type="caution">
    <text evidence="1">The sequence shown here is derived from an EMBL/GenBank/DDBJ whole genome shotgun (WGS) entry which is preliminary data.</text>
</comment>
<name>A0A327YM01_9BACL</name>
<keyword evidence="2" id="KW-1185">Reference proteome</keyword>
<dbReference type="Proteomes" id="UP000248555">
    <property type="component" value="Unassembled WGS sequence"/>
</dbReference>
<dbReference type="EMBL" id="QLMH01000002">
    <property type="protein sequence ID" value="RAK22114.1"/>
    <property type="molecule type" value="Genomic_DNA"/>
</dbReference>
<reference evidence="1 2" key="1">
    <citation type="submission" date="2018-06" db="EMBL/GenBank/DDBJ databases">
        <title>Genomic Encyclopedia of Type Strains, Phase III (KMG-III): the genomes of soil and plant-associated and newly described type strains.</title>
        <authorList>
            <person name="Whitman W."/>
        </authorList>
    </citation>
    <scope>NUCLEOTIDE SEQUENCE [LARGE SCALE GENOMIC DNA]</scope>
    <source>
        <strain evidence="1 2">CGMCC 1.8979</strain>
    </source>
</reference>
<dbReference type="AlphaFoldDB" id="A0A327YM01"/>
<evidence type="ECO:0000313" key="2">
    <source>
        <dbReference type="Proteomes" id="UP000248555"/>
    </source>
</evidence>